<dbReference type="Proteomes" id="UP000075806">
    <property type="component" value="Unassembled WGS sequence"/>
</dbReference>
<dbReference type="PROSITE" id="PS00211">
    <property type="entry name" value="ABC_TRANSPORTER_1"/>
    <property type="match status" value="1"/>
</dbReference>
<dbReference type="CDD" id="cd03255">
    <property type="entry name" value="ABC_MJ0796_LolCDE_FtsE"/>
    <property type="match status" value="1"/>
</dbReference>
<evidence type="ECO:0000259" key="5">
    <source>
        <dbReference type="PROSITE" id="PS50893"/>
    </source>
</evidence>
<dbReference type="PROSITE" id="PS50893">
    <property type="entry name" value="ABC_TRANSPORTER_2"/>
    <property type="match status" value="1"/>
</dbReference>
<evidence type="ECO:0000256" key="3">
    <source>
        <dbReference type="ARBA" id="ARBA00022741"/>
    </source>
</evidence>
<dbReference type="GO" id="GO:0098796">
    <property type="term" value="C:membrane protein complex"/>
    <property type="evidence" value="ECO:0007669"/>
    <property type="project" value="UniProtKB-ARBA"/>
</dbReference>
<dbReference type="RefSeq" id="WP_061949881.1">
    <property type="nucleotide sequence ID" value="NZ_LTAO01000036.1"/>
</dbReference>
<dbReference type="SUPFAM" id="SSF52540">
    <property type="entry name" value="P-loop containing nucleoside triphosphate hydrolases"/>
    <property type="match status" value="1"/>
</dbReference>
<comment type="similarity">
    <text evidence="1">Belongs to the ABC transporter superfamily.</text>
</comment>
<dbReference type="EMBL" id="LTAO01000036">
    <property type="protein sequence ID" value="KYG27751.1"/>
    <property type="molecule type" value="Genomic_DNA"/>
</dbReference>
<dbReference type="InterPro" id="IPR017911">
    <property type="entry name" value="MacB-like_ATP-bd"/>
</dbReference>
<evidence type="ECO:0000256" key="1">
    <source>
        <dbReference type="ARBA" id="ARBA00005417"/>
    </source>
</evidence>
<keyword evidence="4 6" id="KW-0067">ATP-binding</keyword>
<evidence type="ECO:0000256" key="2">
    <source>
        <dbReference type="ARBA" id="ARBA00022448"/>
    </source>
</evidence>
<dbReference type="GO" id="GO:0022857">
    <property type="term" value="F:transmembrane transporter activity"/>
    <property type="evidence" value="ECO:0007669"/>
    <property type="project" value="UniProtKB-ARBA"/>
</dbReference>
<dbReference type="FunFam" id="3.40.50.300:FF:000032">
    <property type="entry name" value="Export ABC transporter ATP-binding protein"/>
    <property type="match status" value="1"/>
</dbReference>
<evidence type="ECO:0000256" key="4">
    <source>
        <dbReference type="ARBA" id="ARBA00022840"/>
    </source>
</evidence>
<sequence length="234" mass="25810">MISLKNINKSYKIAKEEMPILKNIDLTIKEGEFLAIMGPSGSGKSTLMNILGCLDKPSSGEYLLDGMNMIAGKEGKLASIRNKEIGFVFQTFHLLPRLTALQNVELPLVYAGIKKKMRREKAADVLAKVGLSERLSFLPTKLSGGQKQRVAIARALVNNPRFILADEPTGALDSKTGEQILTLFSELNQEGVTIIMITHDKEVAEKADRIVYIRDGELNSSKNEQNDLEEGVHV</sequence>
<dbReference type="PANTHER" id="PTHR24220:SF692">
    <property type="entry name" value="ABC TRANSPORTER DOMAIN-CONTAINING PROTEIN"/>
    <property type="match status" value="1"/>
</dbReference>
<protein>
    <submittedName>
        <fullName evidence="6">Macrolide ABC transporter ATP-binding protein</fullName>
    </submittedName>
</protein>
<evidence type="ECO:0000313" key="6">
    <source>
        <dbReference type="EMBL" id="KYG27751.1"/>
    </source>
</evidence>
<dbReference type="InterPro" id="IPR027417">
    <property type="entry name" value="P-loop_NTPase"/>
</dbReference>
<gene>
    <name evidence="6" type="ORF">AZF04_10485</name>
</gene>
<dbReference type="STRING" id="519424.AZF04_10485"/>
<dbReference type="InterPro" id="IPR003439">
    <property type="entry name" value="ABC_transporter-like_ATP-bd"/>
</dbReference>
<reference evidence="6" key="1">
    <citation type="submission" date="2016-02" db="EMBL/GenBank/DDBJ databases">
        <title>Genome sequence of Bacillus trypoxylicola KCTC 13244(T).</title>
        <authorList>
            <person name="Jeong H."/>
            <person name="Park S.-H."/>
            <person name="Choi S.-K."/>
        </authorList>
    </citation>
    <scope>NUCLEOTIDE SEQUENCE [LARGE SCALE GENOMIC DNA]</scope>
    <source>
        <strain evidence="6">KCTC 13244</strain>
    </source>
</reference>
<dbReference type="SMART" id="SM00382">
    <property type="entry name" value="AAA"/>
    <property type="match status" value="1"/>
</dbReference>
<dbReference type="Pfam" id="PF00005">
    <property type="entry name" value="ABC_tran"/>
    <property type="match status" value="1"/>
</dbReference>
<proteinExistence type="inferred from homology"/>
<dbReference type="Gene3D" id="3.40.50.300">
    <property type="entry name" value="P-loop containing nucleotide triphosphate hydrolases"/>
    <property type="match status" value="1"/>
</dbReference>
<dbReference type="GO" id="GO:0005886">
    <property type="term" value="C:plasma membrane"/>
    <property type="evidence" value="ECO:0007669"/>
    <property type="project" value="TreeGrafter"/>
</dbReference>
<accession>A0A162D1S2</accession>
<dbReference type="GO" id="GO:0016887">
    <property type="term" value="F:ATP hydrolysis activity"/>
    <property type="evidence" value="ECO:0007669"/>
    <property type="project" value="InterPro"/>
</dbReference>
<dbReference type="InterPro" id="IPR015854">
    <property type="entry name" value="ABC_transpr_LolD-like"/>
</dbReference>
<keyword evidence="3" id="KW-0547">Nucleotide-binding</keyword>
<dbReference type="AlphaFoldDB" id="A0A162D1S2"/>
<keyword evidence="2" id="KW-0813">Transport</keyword>
<comment type="caution">
    <text evidence="6">The sequence shown here is derived from an EMBL/GenBank/DDBJ whole genome shotgun (WGS) entry which is preliminary data.</text>
</comment>
<keyword evidence="7" id="KW-1185">Reference proteome</keyword>
<dbReference type="GO" id="GO:0005524">
    <property type="term" value="F:ATP binding"/>
    <property type="evidence" value="ECO:0007669"/>
    <property type="project" value="UniProtKB-KW"/>
</dbReference>
<evidence type="ECO:0000313" key="7">
    <source>
        <dbReference type="Proteomes" id="UP000075806"/>
    </source>
</evidence>
<dbReference type="OrthoDB" id="9791546at2"/>
<organism evidence="6 7">
    <name type="scientific">Alkalihalobacillus trypoxylicola</name>
    <dbReference type="NCBI Taxonomy" id="519424"/>
    <lineage>
        <taxon>Bacteria</taxon>
        <taxon>Bacillati</taxon>
        <taxon>Bacillota</taxon>
        <taxon>Bacilli</taxon>
        <taxon>Bacillales</taxon>
        <taxon>Bacillaceae</taxon>
        <taxon>Alkalihalobacillus</taxon>
    </lineage>
</organism>
<dbReference type="InterPro" id="IPR017871">
    <property type="entry name" value="ABC_transporter-like_CS"/>
</dbReference>
<dbReference type="InterPro" id="IPR003593">
    <property type="entry name" value="AAA+_ATPase"/>
</dbReference>
<name>A0A162D1S2_9BACI</name>
<dbReference type="PANTHER" id="PTHR24220">
    <property type="entry name" value="IMPORT ATP-BINDING PROTEIN"/>
    <property type="match status" value="1"/>
</dbReference>
<feature type="domain" description="ABC transporter" evidence="5">
    <location>
        <begin position="2"/>
        <end position="234"/>
    </location>
</feature>